<comment type="subcellular location">
    <subcellularLocation>
        <location evidence="2">Cytoplasm</location>
    </subcellularLocation>
    <subcellularLocation>
        <location evidence="1">Nucleus</location>
    </subcellularLocation>
</comment>
<protein>
    <submittedName>
        <fullName evidence="6">Uncharacterized protein</fullName>
    </submittedName>
</protein>
<keyword evidence="4" id="KW-0539">Nucleus</keyword>
<dbReference type="EMBL" id="LR746267">
    <property type="protein sequence ID" value="CAA7395360.1"/>
    <property type="molecule type" value="Genomic_DNA"/>
</dbReference>
<evidence type="ECO:0000256" key="5">
    <source>
        <dbReference type="SAM" id="MobiDB-lite"/>
    </source>
</evidence>
<keyword evidence="3" id="KW-0963">Cytoplasm</keyword>
<dbReference type="PANTHER" id="PTHR31250:SF14">
    <property type="entry name" value="IQ DOMAIN-CONTAINING PROTEIN IQM2"/>
    <property type="match status" value="1"/>
</dbReference>
<name>A0A7I8KC58_SPIIN</name>
<dbReference type="Proteomes" id="UP000663760">
    <property type="component" value="Chromosome 4"/>
</dbReference>
<dbReference type="GO" id="GO:0005737">
    <property type="term" value="C:cytoplasm"/>
    <property type="evidence" value="ECO:0007669"/>
    <property type="project" value="UniProtKB-SubCell"/>
</dbReference>
<dbReference type="AlphaFoldDB" id="A0A7I8KC58"/>
<evidence type="ECO:0000256" key="3">
    <source>
        <dbReference type="ARBA" id="ARBA00022490"/>
    </source>
</evidence>
<gene>
    <name evidence="6" type="ORF">SI8410_04006021</name>
</gene>
<evidence type="ECO:0000256" key="2">
    <source>
        <dbReference type="ARBA" id="ARBA00004496"/>
    </source>
</evidence>
<feature type="region of interest" description="Disordered" evidence="5">
    <location>
        <begin position="358"/>
        <end position="417"/>
    </location>
</feature>
<reference evidence="6" key="1">
    <citation type="submission" date="2020-02" db="EMBL/GenBank/DDBJ databases">
        <authorList>
            <person name="Scholz U."/>
            <person name="Mascher M."/>
            <person name="Fiebig A."/>
        </authorList>
    </citation>
    <scope>NUCLEOTIDE SEQUENCE</scope>
</reference>
<dbReference type="PROSITE" id="PS50096">
    <property type="entry name" value="IQ"/>
    <property type="match status" value="1"/>
</dbReference>
<dbReference type="GO" id="GO:0005634">
    <property type="term" value="C:nucleus"/>
    <property type="evidence" value="ECO:0007669"/>
    <property type="project" value="UniProtKB-SubCell"/>
</dbReference>
<feature type="region of interest" description="Disordered" evidence="5">
    <location>
        <begin position="519"/>
        <end position="543"/>
    </location>
</feature>
<evidence type="ECO:0000256" key="1">
    <source>
        <dbReference type="ARBA" id="ARBA00004123"/>
    </source>
</evidence>
<evidence type="ECO:0000256" key="4">
    <source>
        <dbReference type="ARBA" id="ARBA00023242"/>
    </source>
</evidence>
<accession>A0A7I8KC58</accession>
<keyword evidence="7" id="KW-1185">Reference proteome</keyword>
<proteinExistence type="predicted"/>
<dbReference type="PANTHER" id="PTHR31250">
    <property type="entry name" value="IQ DOMAIN-CONTAINING PROTEIN IQM3"/>
    <property type="match status" value="1"/>
</dbReference>
<evidence type="ECO:0000313" key="6">
    <source>
        <dbReference type="EMBL" id="CAA7395360.1"/>
    </source>
</evidence>
<organism evidence="6 7">
    <name type="scientific">Spirodela intermedia</name>
    <name type="common">Intermediate duckweed</name>
    <dbReference type="NCBI Taxonomy" id="51605"/>
    <lineage>
        <taxon>Eukaryota</taxon>
        <taxon>Viridiplantae</taxon>
        <taxon>Streptophyta</taxon>
        <taxon>Embryophyta</taxon>
        <taxon>Tracheophyta</taxon>
        <taxon>Spermatophyta</taxon>
        <taxon>Magnoliopsida</taxon>
        <taxon>Liliopsida</taxon>
        <taxon>Araceae</taxon>
        <taxon>Lemnoideae</taxon>
        <taxon>Spirodela</taxon>
    </lineage>
</organism>
<dbReference type="InterPro" id="IPR044159">
    <property type="entry name" value="IQM"/>
</dbReference>
<feature type="compositionally biased region" description="Low complexity" evidence="5">
    <location>
        <begin position="534"/>
        <end position="543"/>
    </location>
</feature>
<dbReference type="OrthoDB" id="7344096at2759"/>
<sequence>MGITFSCPGADSTFDKSFDALLMRSISFQCDDVQGSPRSASFNSRDREPSILGAFGSGKMLIEGSLSFKARDSAPFQLETKFSFRASEISEPQLPIADATTEGTPKHDAAVKLQKVYRSFRTRRKLADCAVLAEQRWWTLLDFALLKRSSVSFFDVEQPESVVSRWSRGLSKDEKAKKLALQHWLEAIDPRHRYGHNLHFYYLRWLHCESRQPFFYWLDVGEGKDVNLEQHCPRLKLQQQCIKYLGDNEREAYEVMVEEGKLFYRQSREPVDTSAGCRDSKWIFVLSTSKTLYVGQKMKGTFQHSSFLAGGATSAAGRLVVERGTLKAVWPHSGHYRPTEENFEELVSFLTDNNVDLTDVKKNPTEEDEESWAGERSGGGGGGQSSFSERNRAVEEAEVPPEPEREEGGEDPQSFQGLFTEFEGDSEEEGEEKKGGEEELAVYQKKNLFEEHGGEGDDAPPVPPEKILRRISSKKGLRSYQLGKQLSFKWTTGAGPRIGCVRDYPSEVQLHALEQVYLSPGGARGGAGHPPPARAAAAPSSRD</sequence>
<feature type="compositionally biased region" description="Acidic residues" evidence="5">
    <location>
        <begin position="396"/>
        <end position="410"/>
    </location>
</feature>
<evidence type="ECO:0000313" key="7">
    <source>
        <dbReference type="Proteomes" id="UP000663760"/>
    </source>
</evidence>